<dbReference type="Gene3D" id="3.30.70.80">
    <property type="entry name" value="Peptidase S8 propeptide/proteinase inhibitor I9"/>
    <property type="match status" value="1"/>
</dbReference>
<reference evidence="5" key="1">
    <citation type="submission" date="2025-05" db="UniProtKB">
        <authorList>
            <consortium name="RefSeq"/>
        </authorList>
    </citation>
    <scope>NUCLEOTIDE SEQUENCE [LARGE SCALE GENOMIC DNA]</scope>
</reference>
<dbReference type="Proteomes" id="UP001652623">
    <property type="component" value="Chromosome 2"/>
</dbReference>
<feature type="region of interest" description="Disordered" evidence="3">
    <location>
        <begin position="184"/>
        <end position="329"/>
    </location>
</feature>
<gene>
    <name evidence="6" type="primary">LOC107418823</name>
</gene>
<keyword evidence="2" id="KW-0809">Transit peptide</keyword>
<keyword evidence="5" id="KW-1185">Reference proteome</keyword>
<feature type="compositionally biased region" description="Low complexity" evidence="3">
    <location>
        <begin position="252"/>
        <end position="265"/>
    </location>
</feature>
<evidence type="ECO:0000256" key="1">
    <source>
        <dbReference type="ARBA" id="ARBA00022664"/>
    </source>
</evidence>
<reference evidence="6" key="2">
    <citation type="submission" date="2025-08" db="UniProtKB">
        <authorList>
            <consortium name="RefSeq"/>
        </authorList>
    </citation>
    <scope>IDENTIFICATION</scope>
    <source>
        <tissue evidence="6">Seedling</tissue>
    </source>
</reference>
<evidence type="ECO:0000256" key="2">
    <source>
        <dbReference type="ARBA" id="ARBA00022946"/>
    </source>
</evidence>
<dbReference type="InterPro" id="IPR037045">
    <property type="entry name" value="S8pro/Inhibitor_I9_sf"/>
</dbReference>
<accession>A0ABM4A1C1</accession>
<evidence type="ECO:0000259" key="4">
    <source>
        <dbReference type="Pfam" id="PF21864"/>
    </source>
</evidence>
<protein>
    <submittedName>
        <fullName evidence="6">Multiple organellar RNA editing factor 1, mitochondrial</fullName>
    </submittedName>
</protein>
<keyword evidence="1" id="KW-0507">mRNA processing</keyword>
<evidence type="ECO:0000313" key="6">
    <source>
        <dbReference type="RefSeq" id="XP_060670531.1"/>
    </source>
</evidence>
<sequence length="329" mass="36811">MALSSLRLRRTLTSLSTLRRSLAAASSSVSAPPLLHLHDSVQSPLASPVQSRVQLLQSRRFRSSAMSLLSSRSAYNSSNNRSDEIGPDTILFEGCDYNHWLIVMDFPKDQKISPEEMVRTYEETCAKGLNISVEEAKKKMYACSTTTYVGFQAVMTEEESEKFHDLPGVVFVLPDSYIDPQNKEYGGDKYINGTIIPRPPPVQYGRQTGRYRDRNRYPDQPRYDRQGGPMPNQQGNPPYGNQGSMQGGGRNYGNQQNYPPQQNYGTPAQGDRRDPMPMNAPQGRDPYQPGRGGPVPSYQGNYNQGDPGNYQNFPQGDQRNSAPRTRQGD</sequence>
<evidence type="ECO:0000256" key="3">
    <source>
        <dbReference type="SAM" id="MobiDB-lite"/>
    </source>
</evidence>
<organism evidence="5 6">
    <name type="scientific">Ziziphus jujuba</name>
    <name type="common">Chinese jujube</name>
    <name type="synonym">Ziziphus sativa</name>
    <dbReference type="NCBI Taxonomy" id="326968"/>
    <lineage>
        <taxon>Eukaryota</taxon>
        <taxon>Viridiplantae</taxon>
        <taxon>Streptophyta</taxon>
        <taxon>Embryophyta</taxon>
        <taxon>Tracheophyta</taxon>
        <taxon>Spermatophyta</taxon>
        <taxon>Magnoliopsida</taxon>
        <taxon>eudicotyledons</taxon>
        <taxon>Gunneridae</taxon>
        <taxon>Pentapetalae</taxon>
        <taxon>rosids</taxon>
        <taxon>fabids</taxon>
        <taxon>Rosales</taxon>
        <taxon>Rhamnaceae</taxon>
        <taxon>Paliureae</taxon>
        <taxon>Ziziphus</taxon>
    </lineage>
</organism>
<dbReference type="Pfam" id="PF21864">
    <property type="entry name" value="MORF_dom"/>
    <property type="match status" value="1"/>
</dbReference>
<dbReference type="PANTHER" id="PTHR31346:SF5">
    <property type="entry name" value="MULTIPLE ORGANELLAR RNA EDITING FACTOR 1, MITOCHONDRIAL"/>
    <property type="match status" value="1"/>
</dbReference>
<dbReference type="PANTHER" id="PTHR31346">
    <property type="entry name" value="MULTIPLE ORGANELLAR RNA EDITING FACTOR 2, CHLOROPLASTIC-RELATED-RELATED"/>
    <property type="match status" value="1"/>
</dbReference>
<feature type="compositionally biased region" description="Polar residues" evidence="3">
    <location>
        <begin position="298"/>
        <end position="329"/>
    </location>
</feature>
<dbReference type="GeneID" id="107418823"/>
<feature type="compositionally biased region" description="Low complexity" evidence="3">
    <location>
        <begin position="226"/>
        <end position="243"/>
    </location>
</feature>
<feature type="compositionally biased region" description="Basic and acidic residues" evidence="3">
    <location>
        <begin position="210"/>
        <end position="225"/>
    </location>
</feature>
<dbReference type="InterPro" id="IPR039206">
    <property type="entry name" value="MORF/ORRM1/DAG-like"/>
</dbReference>
<dbReference type="InterPro" id="IPR054059">
    <property type="entry name" value="MORF/ORRM1/DAG-like_MORF"/>
</dbReference>
<evidence type="ECO:0000313" key="5">
    <source>
        <dbReference type="Proteomes" id="UP001652623"/>
    </source>
</evidence>
<dbReference type="RefSeq" id="XP_060670531.1">
    <property type="nucleotide sequence ID" value="XM_060814548.1"/>
</dbReference>
<proteinExistence type="predicted"/>
<name>A0ABM4A1C1_ZIZJJ</name>
<feature type="domain" description="MORF/ORRM1/DAG-like MORF" evidence="4">
    <location>
        <begin position="97"/>
        <end position="190"/>
    </location>
</feature>